<protein>
    <submittedName>
        <fullName evidence="3">DNA-binding protein</fullName>
    </submittedName>
</protein>
<dbReference type="InterPro" id="IPR010982">
    <property type="entry name" value="Lambda_DNA-bd_dom_sf"/>
</dbReference>
<dbReference type="SMART" id="SM00530">
    <property type="entry name" value="HTH_XRE"/>
    <property type="match status" value="1"/>
</dbReference>
<sequence>MNVNYKQLIFAREYRKLSQTELAAHIPGLSQPNLSKFEKGLGILSDEVLNRIIKFLNFPESFFEIQISNNVENAHYRRKASVTKTQKSAIEYSNKLIGYIIDEMSASLDYPRMTIKFVNVDDGYSPEKIAWFLRRFLGIQEGDPVRDIVTLLEKNGIFVVEIDEDVDVFDGVSFLTDNGYPVIVVNKNFSNDHKRRTIAHELGHIIMHLSKDFIFADDRNKEKEADRFANEFLMPECAIINSLRYLKLSSLVELKRYWLVSMASIVRRAYDLKCIDKDKYTYFNRELGRKGYKKNEPIDVYIDHPSLFITAYRMHCNELEYSNEELANAFHLPQDVIERFCVPAKKYSLRIF</sequence>
<proteinExistence type="inferred from homology"/>
<evidence type="ECO:0000259" key="2">
    <source>
        <dbReference type="PROSITE" id="PS50943"/>
    </source>
</evidence>
<dbReference type="PANTHER" id="PTHR43236">
    <property type="entry name" value="ANTITOXIN HIGA1"/>
    <property type="match status" value="1"/>
</dbReference>
<dbReference type="RefSeq" id="WP_087413739.1">
    <property type="nucleotide sequence ID" value="NZ_NFKE01000029.1"/>
</dbReference>
<evidence type="ECO:0000256" key="1">
    <source>
        <dbReference type="ARBA" id="ARBA00007227"/>
    </source>
</evidence>
<name>A0A1Y4JES8_9BACE</name>
<dbReference type="Pfam" id="PF06114">
    <property type="entry name" value="Peptidase_M78"/>
    <property type="match status" value="1"/>
</dbReference>
<comment type="caution">
    <text evidence="3">The sequence shown here is derived from an EMBL/GenBank/DDBJ whole genome shotgun (WGS) entry which is preliminary data.</text>
</comment>
<evidence type="ECO:0000313" key="3">
    <source>
        <dbReference type="EMBL" id="OUP31014.1"/>
    </source>
</evidence>
<dbReference type="Proteomes" id="UP000196587">
    <property type="component" value="Unassembled WGS sequence"/>
</dbReference>
<dbReference type="PANTHER" id="PTHR43236:SF1">
    <property type="entry name" value="BLL7220 PROTEIN"/>
    <property type="match status" value="1"/>
</dbReference>
<evidence type="ECO:0000313" key="4">
    <source>
        <dbReference type="Proteomes" id="UP000196587"/>
    </source>
</evidence>
<keyword evidence="3" id="KW-0238">DNA-binding</keyword>
<gene>
    <name evidence="3" type="ORF">B5F24_17385</name>
</gene>
<feature type="domain" description="HTH cro/C1-type" evidence="2">
    <location>
        <begin position="8"/>
        <end position="63"/>
    </location>
</feature>
<comment type="similarity">
    <text evidence="1">Belongs to the short-chain fatty acyl-CoA assimilation regulator (ScfR) family.</text>
</comment>
<dbReference type="GO" id="GO:0003677">
    <property type="term" value="F:DNA binding"/>
    <property type="evidence" value="ECO:0007669"/>
    <property type="project" value="UniProtKB-KW"/>
</dbReference>
<dbReference type="Gene3D" id="1.10.10.2910">
    <property type="match status" value="1"/>
</dbReference>
<dbReference type="EMBL" id="NFKE01000029">
    <property type="protein sequence ID" value="OUP31014.1"/>
    <property type="molecule type" value="Genomic_DNA"/>
</dbReference>
<organism evidence="3 4">
    <name type="scientific">Bacteroides clarus</name>
    <dbReference type="NCBI Taxonomy" id="626929"/>
    <lineage>
        <taxon>Bacteria</taxon>
        <taxon>Pseudomonadati</taxon>
        <taxon>Bacteroidota</taxon>
        <taxon>Bacteroidia</taxon>
        <taxon>Bacteroidales</taxon>
        <taxon>Bacteroidaceae</taxon>
        <taxon>Bacteroides</taxon>
    </lineage>
</organism>
<reference evidence="4" key="1">
    <citation type="submission" date="2017-04" db="EMBL/GenBank/DDBJ databases">
        <title>Function of individual gut microbiota members based on whole genome sequencing of pure cultures obtained from chicken caecum.</title>
        <authorList>
            <person name="Medvecky M."/>
            <person name="Cejkova D."/>
            <person name="Polansky O."/>
            <person name="Karasova D."/>
            <person name="Kubasova T."/>
            <person name="Cizek A."/>
            <person name="Rychlik I."/>
        </authorList>
    </citation>
    <scope>NUCLEOTIDE SEQUENCE [LARGE SCALE GENOMIC DNA]</scope>
    <source>
        <strain evidence="4">An189</strain>
    </source>
</reference>
<dbReference type="InterPro" id="IPR001387">
    <property type="entry name" value="Cro/C1-type_HTH"/>
</dbReference>
<accession>A0A1Y4JES8</accession>
<dbReference type="InterPro" id="IPR052345">
    <property type="entry name" value="Rad_response_metalloprotease"/>
</dbReference>
<dbReference type="AlphaFoldDB" id="A0A1Y4JES8"/>
<dbReference type="PROSITE" id="PS50943">
    <property type="entry name" value="HTH_CROC1"/>
    <property type="match status" value="1"/>
</dbReference>
<dbReference type="Pfam" id="PF01381">
    <property type="entry name" value="HTH_3"/>
    <property type="match status" value="1"/>
</dbReference>
<dbReference type="InterPro" id="IPR010359">
    <property type="entry name" value="IrrE_HExxH"/>
</dbReference>
<dbReference type="Gene3D" id="1.10.260.40">
    <property type="entry name" value="lambda repressor-like DNA-binding domains"/>
    <property type="match status" value="1"/>
</dbReference>
<dbReference type="SUPFAM" id="SSF47413">
    <property type="entry name" value="lambda repressor-like DNA-binding domains"/>
    <property type="match status" value="1"/>
</dbReference>
<dbReference type="CDD" id="cd00093">
    <property type="entry name" value="HTH_XRE"/>
    <property type="match status" value="1"/>
</dbReference>